<evidence type="ECO:0000256" key="1">
    <source>
        <dbReference type="SAM" id="MobiDB-lite"/>
    </source>
</evidence>
<comment type="caution">
    <text evidence="2">The sequence shown here is derived from an EMBL/GenBank/DDBJ whole genome shotgun (WGS) entry which is preliminary data.</text>
</comment>
<dbReference type="EMBL" id="NIDF01000016">
    <property type="protein sequence ID" value="TYJ57114.1"/>
    <property type="molecule type" value="Genomic_DNA"/>
</dbReference>
<evidence type="ECO:0000313" key="3">
    <source>
        <dbReference type="Proteomes" id="UP000322245"/>
    </source>
</evidence>
<proteinExistence type="predicted"/>
<gene>
    <name evidence="2" type="ORF">B9479_002215</name>
</gene>
<evidence type="ECO:0000313" key="2">
    <source>
        <dbReference type="EMBL" id="TYJ57114.1"/>
    </source>
</evidence>
<reference evidence="2 3" key="1">
    <citation type="submission" date="2017-05" db="EMBL/GenBank/DDBJ databases">
        <title>The Genome Sequence of Tsuchiyaea wingfieldii DSM 27421.</title>
        <authorList>
            <person name="Cuomo C."/>
            <person name="Passer A."/>
            <person name="Billmyre B."/>
            <person name="Heitman J."/>
        </authorList>
    </citation>
    <scope>NUCLEOTIDE SEQUENCE [LARGE SCALE GENOMIC DNA]</scope>
    <source>
        <strain evidence="2 3">DSM 27421</strain>
    </source>
</reference>
<sequence>MKPDTSTEASSKPESTGTATQTSSSNPPGAATNDGSRMAPFWSQYRLQIRGKPEEIQFIPSDKLNVAETVKDISRAPSIVRELAFNLHIDLSEEDLVGEDLASITYQLASQATAGSASSNPSSSKDE</sequence>
<organism evidence="2 3">
    <name type="scientific">Cryptococcus floricola</name>
    <dbReference type="NCBI Taxonomy" id="2591691"/>
    <lineage>
        <taxon>Eukaryota</taxon>
        <taxon>Fungi</taxon>
        <taxon>Dikarya</taxon>
        <taxon>Basidiomycota</taxon>
        <taxon>Agaricomycotina</taxon>
        <taxon>Tremellomycetes</taxon>
        <taxon>Tremellales</taxon>
        <taxon>Cryptococcaceae</taxon>
        <taxon>Cryptococcus</taxon>
    </lineage>
</organism>
<dbReference type="Proteomes" id="UP000322245">
    <property type="component" value="Unassembled WGS sequence"/>
</dbReference>
<feature type="compositionally biased region" description="Polar residues" evidence="1">
    <location>
        <begin position="1"/>
        <end position="27"/>
    </location>
</feature>
<name>A0A5D3B2Y3_9TREE</name>
<protein>
    <submittedName>
        <fullName evidence="2">Uncharacterized protein</fullName>
    </submittedName>
</protein>
<accession>A0A5D3B2Y3</accession>
<feature type="region of interest" description="Disordered" evidence="1">
    <location>
        <begin position="1"/>
        <end position="38"/>
    </location>
</feature>
<dbReference type="AlphaFoldDB" id="A0A5D3B2Y3"/>
<keyword evidence="3" id="KW-1185">Reference proteome</keyword>